<name>A0A178MVT8_9PROT</name>
<evidence type="ECO:0000313" key="3">
    <source>
        <dbReference type="Proteomes" id="UP000078543"/>
    </source>
</evidence>
<evidence type="ECO:0000313" key="2">
    <source>
        <dbReference type="EMBL" id="OAN54200.1"/>
    </source>
</evidence>
<evidence type="ECO:0000256" key="1">
    <source>
        <dbReference type="SAM" id="Phobius"/>
    </source>
</evidence>
<feature type="transmembrane region" description="Helical" evidence="1">
    <location>
        <begin position="457"/>
        <end position="476"/>
    </location>
</feature>
<reference evidence="2 3" key="1">
    <citation type="submission" date="2016-04" db="EMBL/GenBank/DDBJ databases">
        <title>Draft genome sequence of freshwater magnetotactic bacteria Magnetospirillum marisnigri SP-1 and Magnetospirillum moscoviense BB-1.</title>
        <authorList>
            <person name="Koziaeva V."/>
            <person name="Dziuba M.V."/>
            <person name="Ivanov T.M."/>
            <person name="Kuznetsov B."/>
            <person name="Grouzdev D.S."/>
        </authorList>
    </citation>
    <scope>NUCLEOTIDE SEQUENCE [LARGE SCALE GENOMIC DNA]</scope>
    <source>
        <strain evidence="2 3">BB-1</strain>
    </source>
</reference>
<sequence>METVSAFFPDIGQAIGLLAVLAAAAALAVLGAALGGTTWRETDLAAGWGLGAALLTLVGGTFGWPLTGLGAGLAVAVAGGAWWLGRRSEPPVAPGAVLAVALVLPLLVVVAAMVPSQWDEFSQWLWNAAYLVEHDRVPRQGLAAHSGSFPAYPFGAALLPYLASRLAGGLIEQAGALGNVMLLASFGLVMARIMADSQGLSRPGPALVAAGLLLATLAGPSFVAKVALTAYADAGTAVLLALGAFLGWASIEALAAGRDGQARTLAWKAGLVLAGMVAFKQSNLVLLVLLGVAIAVAFLQETRIGRGTALGHLILIFALPVLVLMLWRSHVATHLPGAEFTVRPFANWSLDLLPDILASMGHVAINKGGHFGSMAVVAGLGARALWRRRPGPERLVAIAALVTLGYQAFLLFAYVAAFDRYEAAAAASYWRYNLHVGALLTLALVTWVAYRRHWRGRAWIGWLAVALVVAGPALLAPRIRFDREPPHPFLRHVAQQAAPALGAGDRLAVVDLTDSGQTWLAMRWSLRGSRARVDGLFNLADADAAMVAARLAGYTHLIVRRATPAVESAVGIPMPAEQATLLQRSHEGWIILKRWNGDKP</sequence>
<comment type="caution">
    <text evidence="2">The sequence shown here is derived from an EMBL/GenBank/DDBJ whole genome shotgun (WGS) entry which is preliminary data.</text>
</comment>
<gene>
    <name evidence="2" type="ORF">A6A05_09125</name>
</gene>
<feature type="transmembrane region" description="Helical" evidence="1">
    <location>
        <begin position="207"/>
        <end position="228"/>
    </location>
</feature>
<evidence type="ECO:0008006" key="4">
    <source>
        <dbReference type="Google" id="ProtNLM"/>
    </source>
</evidence>
<feature type="transmembrane region" description="Helical" evidence="1">
    <location>
        <begin position="92"/>
        <end position="114"/>
    </location>
</feature>
<feature type="transmembrane region" description="Helical" evidence="1">
    <location>
        <begin position="429"/>
        <end position="450"/>
    </location>
</feature>
<dbReference type="Proteomes" id="UP000078543">
    <property type="component" value="Unassembled WGS sequence"/>
</dbReference>
<accession>A0A178MVT8</accession>
<dbReference type="EMBL" id="LWQU01000122">
    <property type="protein sequence ID" value="OAN54200.1"/>
    <property type="molecule type" value="Genomic_DNA"/>
</dbReference>
<feature type="transmembrane region" description="Helical" evidence="1">
    <location>
        <begin position="68"/>
        <end position="85"/>
    </location>
</feature>
<dbReference type="AlphaFoldDB" id="A0A178MVT8"/>
<proteinExistence type="predicted"/>
<keyword evidence="1" id="KW-0812">Transmembrane</keyword>
<dbReference type="STRING" id="1437059.A6A05_09125"/>
<feature type="transmembrane region" description="Helical" evidence="1">
    <location>
        <begin position="309"/>
        <end position="327"/>
    </location>
</feature>
<feature type="transmembrane region" description="Helical" evidence="1">
    <location>
        <begin position="44"/>
        <end position="62"/>
    </location>
</feature>
<feature type="transmembrane region" description="Helical" evidence="1">
    <location>
        <begin position="12"/>
        <end position="32"/>
    </location>
</feature>
<keyword evidence="1" id="KW-1133">Transmembrane helix</keyword>
<organism evidence="2 3">
    <name type="scientific">Magnetospirillum moscoviense</name>
    <dbReference type="NCBI Taxonomy" id="1437059"/>
    <lineage>
        <taxon>Bacteria</taxon>
        <taxon>Pseudomonadati</taxon>
        <taxon>Pseudomonadota</taxon>
        <taxon>Alphaproteobacteria</taxon>
        <taxon>Rhodospirillales</taxon>
        <taxon>Rhodospirillaceae</taxon>
        <taxon>Magnetospirillum</taxon>
    </lineage>
</organism>
<feature type="transmembrane region" description="Helical" evidence="1">
    <location>
        <begin position="395"/>
        <end position="417"/>
    </location>
</feature>
<protein>
    <recommendedName>
        <fullName evidence="4">Glycosyltransferase RgtA/B/C/D-like domain-containing protein</fullName>
    </recommendedName>
</protein>
<feature type="transmembrane region" description="Helical" evidence="1">
    <location>
        <begin position="234"/>
        <end position="257"/>
    </location>
</feature>
<feature type="transmembrane region" description="Helical" evidence="1">
    <location>
        <begin position="176"/>
        <end position="195"/>
    </location>
</feature>
<keyword evidence="1" id="KW-0472">Membrane</keyword>
<feature type="transmembrane region" description="Helical" evidence="1">
    <location>
        <begin position="269"/>
        <end position="297"/>
    </location>
</feature>
<keyword evidence="3" id="KW-1185">Reference proteome</keyword>